<feature type="transmembrane region" description="Helical" evidence="1">
    <location>
        <begin position="57"/>
        <end position="79"/>
    </location>
</feature>
<name>A0ABV0MPG7_9TELE</name>
<accession>A0ABV0MPG7</accession>
<comment type="caution">
    <text evidence="2">The sequence shown here is derived from an EMBL/GenBank/DDBJ whole genome shotgun (WGS) entry which is preliminary data.</text>
</comment>
<evidence type="ECO:0000313" key="3">
    <source>
        <dbReference type="Proteomes" id="UP001476798"/>
    </source>
</evidence>
<evidence type="ECO:0000256" key="1">
    <source>
        <dbReference type="SAM" id="Phobius"/>
    </source>
</evidence>
<gene>
    <name evidence="2" type="ORF">GOODEAATRI_005106</name>
</gene>
<dbReference type="Proteomes" id="UP001476798">
    <property type="component" value="Unassembled WGS sequence"/>
</dbReference>
<proteinExistence type="predicted"/>
<dbReference type="EMBL" id="JAHRIO010010223">
    <property type="protein sequence ID" value="MEQ2160995.1"/>
    <property type="molecule type" value="Genomic_DNA"/>
</dbReference>
<reference evidence="2 3" key="1">
    <citation type="submission" date="2021-06" db="EMBL/GenBank/DDBJ databases">
        <authorList>
            <person name="Palmer J.M."/>
        </authorList>
    </citation>
    <scope>NUCLEOTIDE SEQUENCE [LARGE SCALE GENOMIC DNA]</scope>
    <source>
        <strain evidence="2 3">GA_2019</strain>
        <tissue evidence="2">Muscle</tissue>
    </source>
</reference>
<keyword evidence="1" id="KW-0472">Membrane</keyword>
<keyword evidence="3" id="KW-1185">Reference proteome</keyword>
<organism evidence="2 3">
    <name type="scientific">Goodea atripinnis</name>
    <dbReference type="NCBI Taxonomy" id="208336"/>
    <lineage>
        <taxon>Eukaryota</taxon>
        <taxon>Metazoa</taxon>
        <taxon>Chordata</taxon>
        <taxon>Craniata</taxon>
        <taxon>Vertebrata</taxon>
        <taxon>Euteleostomi</taxon>
        <taxon>Actinopterygii</taxon>
        <taxon>Neopterygii</taxon>
        <taxon>Teleostei</taxon>
        <taxon>Neoteleostei</taxon>
        <taxon>Acanthomorphata</taxon>
        <taxon>Ovalentaria</taxon>
        <taxon>Atherinomorphae</taxon>
        <taxon>Cyprinodontiformes</taxon>
        <taxon>Goodeidae</taxon>
        <taxon>Goodea</taxon>
    </lineage>
</organism>
<protein>
    <submittedName>
        <fullName evidence="2">Uncharacterized protein</fullName>
    </submittedName>
</protein>
<sequence>MSPYAYTCADIPTDVVLDQISDQYLVITITSGIAEWLRDRCQIIEGHESVCKEILRVLSAASMHSSVFSYILVLFVVWFSEYPCLEEL</sequence>
<keyword evidence="1" id="KW-0812">Transmembrane</keyword>
<evidence type="ECO:0000313" key="2">
    <source>
        <dbReference type="EMBL" id="MEQ2160995.1"/>
    </source>
</evidence>
<keyword evidence="1" id="KW-1133">Transmembrane helix</keyword>